<dbReference type="GO" id="GO:0110051">
    <property type="term" value="P:metabolite repair"/>
    <property type="evidence" value="ECO:0007669"/>
    <property type="project" value="TreeGrafter"/>
</dbReference>
<keyword evidence="21" id="KW-0418">Kinase</keyword>
<dbReference type="HOGENOM" id="CLU_024853_4_3_6"/>
<evidence type="ECO:0000256" key="7">
    <source>
        <dbReference type="ARBA" id="ARBA00022840"/>
    </source>
</evidence>
<keyword evidence="8 17" id="KW-0521">NADP</keyword>
<dbReference type="Pfam" id="PF03853">
    <property type="entry name" value="YjeF_N"/>
    <property type="match status" value="1"/>
</dbReference>
<comment type="catalytic activity">
    <reaction evidence="1 18">
        <text>(6R)-NADHX = (6S)-NADHX</text>
        <dbReference type="Rhea" id="RHEA:32215"/>
        <dbReference type="ChEBI" id="CHEBI:64074"/>
        <dbReference type="ChEBI" id="CHEBI:64075"/>
        <dbReference type="EC" id="5.1.99.6"/>
    </reaction>
</comment>
<dbReference type="GO" id="GO:0052855">
    <property type="term" value="F:ADP-dependent NAD(P)H-hydrate dehydratase activity"/>
    <property type="evidence" value="ECO:0007669"/>
    <property type="project" value="UniProtKB-UniRule"/>
</dbReference>
<comment type="similarity">
    <text evidence="17">Belongs to the NnrD/CARKD family.</text>
</comment>
<evidence type="ECO:0000256" key="6">
    <source>
        <dbReference type="ARBA" id="ARBA00022741"/>
    </source>
</evidence>
<comment type="catalytic activity">
    <reaction evidence="2 18">
        <text>(6R)-NADPHX = (6S)-NADPHX</text>
        <dbReference type="Rhea" id="RHEA:32227"/>
        <dbReference type="ChEBI" id="CHEBI:64076"/>
        <dbReference type="ChEBI" id="CHEBI:64077"/>
        <dbReference type="EC" id="5.1.99.6"/>
    </reaction>
</comment>
<gene>
    <name evidence="21" type="primary">yjeF</name>
    <name evidence="17" type="synonym">nnrD</name>
    <name evidence="21" type="ORF">TGUWTKB_0350</name>
</gene>
<reference evidence="21 22" key="2">
    <citation type="journal article" date="2014" name="Curr. Biol.">
        <title>Symbiont-Supplemented Maternal Investment Underpinning Host's Ecological Adaptation.</title>
        <authorList>
            <person name="Kaiwa N."/>
            <person name="Hosokawa T."/>
            <person name="Nikoh N."/>
            <person name="Tanahashi M."/>
            <person name="Moriyama M."/>
            <person name="Meng X.Y."/>
            <person name="Maeda T."/>
            <person name="Yamaguchi K."/>
            <person name="Shigenobu S."/>
            <person name="Ito M."/>
            <person name="Fukatsu T."/>
        </authorList>
    </citation>
    <scope>NUCLEOTIDE SEQUENCE [LARGE SCALE GENOMIC DNA]</scope>
    <source>
        <strain evidence="21 22">UwTKB</strain>
    </source>
</reference>
<dbReference type="RefSeq" id="WP_041062301.1">
    <property type="nucleotide sequence ID" value="NZ_AP014521.1"/>
</dbReference>
<name>A0A090ARB0_9ENTR</name>
<dbReference type="AlphaFoldDB" id="A0A090ARB0"/>
<evidence type="ECO:0000313" key="22">
    <source>
        <dbReference type="Proteomes" id="UP000031627"/>
    </source>
</evidence>
<comment type="cofactor">
    <cofactor evidence="18">
        <name>K(+)</name>
        <dbReference type="ChEBI" id="CHEBI:29103"/>
    </cofactor>
    <text evidence="18">Binds 1 potassium ion per subunit.</text>
</comment>
<dbReference type="GO" id="GO:0005524">
    <property type="term" value="F:ATP binding"/>
    <property type="evidence" value="ECO:0007669"/>
    <property type="project" value="UniProtKB-UniRule"/>
</dbReference>
<keyword evidence="6 17" id="KW-0547">Nucleotide-binding</keyword>
<keyword evidence="12 17" id="KW-0456">Lyase</keyword>
<dbReference type="InterPro" id="IPR036652">
    <property type="entry name" value="YjeF_N_dom_sf"/>
</dbReference>
<comment type="function">
    <text evidence="17">Catalyzes the dehydration of the S-form of NAD(P)HX at the expense of ADP, which is converted to AMP. Together with NAD(P)HX epimerase, which catalyzes the epimerization of the S- and R-forms, the enzyme allows the repair of both epimers of NAD(P)HX, a damaged form of NAD(P)H that is a result of enzymatic or heat-dependent hydration.</text>
</comment>
<evidence type="ECO:0000256" key="16">
    <source>
        <dbReference type="ARBA" id="ARBA00049209"/>
    </source>
</evidence>
<evidence type="ECO:0000259" key="20">
    <source>
        <dbReference type="PROSITE" id="PS51385"/>
    </source>
</evidence>
<dbReference type="Gene3D" id="3.40.50.10260">
    <property type="entry name" value="YjeF N-terminal domain"/>
    <property type="match status" value="1"/>
</dbReference>
<evidence type="ECO:0000256" key="15">
    <source>
        <dbReference type="ARBA" id="ARBA00048238"/>
    </source>
</evidence>
<comment type="catalytic activity">
    <reaction evidence="16 17 18">
        <text>(6S)-NADPHX + ADP = AMP + phosphate + NADPH + H(+)</text>
        <dbReference type="Rhea" id="RHEA:32235"/>
        <dbReference type="ChEBI" id="CHEBI:15378"/>
        <dbReference type="ChEBI" id="CHEBI:43474"/>
        <dbReference type="ChEBI" id="CHEBI:57783"/>
        <dbReference type="ChEBI" id="CHEBI:64076"/>
        <dbReference type="ChEBI" id="CHEBI:456215"/>
        <dbReference type="ChEBI" id="CHEBI:456216"/>
        <dbReference type="EC" id="4.2.1.136"/>
    </reaction>
</comment>
<dbReference type="NCBIfam" id="TIGR00197">
    <property type="entry name" value="yjeF_nterm"/>
    <property type="match status" value="1"/>
</dbReference>
<evidence type="ECO:0000256" key="9">
    <source>
        <dbReference type="ARBA" id="ARBA00022958"/>
    </source>
</evidence>
<dbReference type="InterPro" id="IPR029056">
    <property type="entry name" value="Ribokinase-like"/>
</dbReference>
<evidence type="ECO:0000313" key="21">
    <source>
        <dbReference type="EMBL" id="BAP58295.1"/>
    </source>
</evidence>
<keyword evidence="9 18" id="KW-0630">Potassium</keyword>
<reference evidence="22" key="1">
    <citation type="submission" date="2013-11" db="EMBL/GenBank/DDBJ databases">
        <title>Symbiont-containing voluminous jelly as an extraordinary maternal gift for overwintering insect nymphs.</title>
        <authorList>
            <person name="Kaiwa N."/>
            <person name="Hosokawa T."/>
            <person name="Nikoh N."/>
            <person name="Meng X.Y."/>
            <person name="Tanahashi M."/>
            <person name="Moriyama M."/>
            <person name="Maeda T."/>
            <person name="Yamaguchi K."/>
            <person name="Shigenobu S."/>
            <person name="Ito M."/>
            <person name="Fukatsu T."/>
        </authorList>
    </citation>
    <scope>NUCLEOTIDE SEQUENCE [LARGE SCALE GENOMIC DNA]</scope>
    <source>
        <strain evidence="22">UwTKB</strain>
    </source>
</reference>
<dbReference type="Gene3D" id="3.40.1190.20">
    <property type="match status" value="1"/>
</dbReference>
<sequence length="497" mass="55732">MININLPNDIWSVHDSIKLQKEIMQFYNLSFEEFLQKASTSIYEKIKKIYPNLKNWLLLCGHNLNGLYGYSIAILAYYEGYNVNIIDSQEKIFFKNQYIDSLREIWKRTGKKIYSLNSTFPKANLIIDALLGDQLYVFYKEKYEKIIKKVNMHHAKTLSIDIPSGLISETGNTFGETIQADDTIIVLFIKPGHLTGKARQYIGKIHYIHLNMNNWLKRKKSPIQRINTNFLKNKLLPRSPILHKGNCGKILVIGGYKGTVGAVYMTAEGALRAGAGLVKILTHKENIAMINITVRPELMVNELTKFNLEKEILWSDVIIIGPGLGKNQWGKFAFLTVINSKKPILLDADALSILSEHTYKNNNCIITPHPKEAAVLLNVKIQDIENNRLSIAKELRKKHKGIVVLKGPGTIIASKKKIAIADIGNVGMATGGMGDILSGIIGSFMVDMDLFTAASIGCIAHGAAADFLAKKKGTRGLLATDLFKVLYKFINPRFLKK</sequence>
<dbReference type="GO" id="GO:0052856">
    <property type="term" value="F:NAD(P)HX epimerase activity"/>
    <property type="evidence" value="ECO:0007669"/>
    <property type="project" value="UniProtKB-EC"/>
</dbReference>
<keyword evidence="21" id="KW-0808">Transferase</keyword>
<feature type="binding site" evidence="17">
    <location>
        <position position="262"/>
    </location>
    <ligand>
        <name>(6S)-NADPHX</name>
        <dbReference type="ChEBI" id="CHEBI:64076"/>
    </ligand>
</feature>
<keyword evidence="10 17" id="KW-0520">NAD</keyword>
<comment type="function">
    <text evidence="14 18">Bifunctional enzyme that catalyzes the epimerization of the S- and R-forms of NAD(P)HX and the dehydration of the S-form of NAD(P)HX at the expense of ADP, which is converted to AMP. This allows the repair of both epimers of NAD(P)HX, a damaged form of NAD(P)H that is a result of enzymatic or heat-dependent hydration.</text>
</comment>
<dbReference type="EC" id="4.2.1.136" evidence="17"/>
<feature type="binding site" evidence="17">
    <location>
        <position position="434"/>
    </location>
    <ligand>
        <name>AMP</name>
        <dbReference type="ChEBI" id="CHEBI:456215"/>
    </ligand>
</feature>
<comment type="catalytic activity">
    <reaction evidence="15 17 18">
        <text>(6S)-NADHX + ADP = AMP + phosphate + NADH + H(+)</text>
        <dbReference type="Rhea" id="RHEA:32223"/>
        <dbReference type="ChEBI" id="CHEBI:15378"/>
        <dbReference type="ChEBI" id="CHEBI:43474"/>
        <dbReference type="ChEBI" id="CHEBI:57945"/>
        <dbReference type="ChEBI" id="CHEBI:64074"/>
        <dbReference type="ChEBI" id="CHEBI:456215"/>
        <dbReference type="ChEBI" id="CHEBI:456216"/>
        <dbReference type="EC" id="4.2.1.136"/>
    </reaction>
</comment>
<dbReference type="HAMAP" id="MF_01965">
    <property type="entry name" value="NADHX_dehydratase"/>
    <property type="match status" value="1"/>
</dbReference>
<dbReference type="EMBL" id="AP014521">
    <property type="protein sequence ID" value="BAP58295.1"/>
    <property type="molecule type" value="Genomic_DNA"/>
</dbReference>
<comment type="similarity">
    <text evidence="3 18">In the N-terminal section; belongs to the NnrE/AIBP family.</text>
</comment>
<keyword evidence="7 17" id="KW-0067">ATP-binding</keyword>
<keyword evidence="11 18" id="KW-0413">Isomerase</keyword>
<feature type="binding site" evidence="17">
    <location>
        <position position="369"/>
    </location>
    <ligand>
        <name>(6S)-NADPHX</name>
        <dbReference type="ChEBI" id="CHEBI:64076"/>
    </ligand>
</feature>
<feature type="domain" description="YjeF C-terminal" evidence="19">
    <location>
        <begin position="227"/>
        <end position="493"/>
    </location>
</feature>
<dbReference type="GO" id="GO:0046872">
    <property type="term" value="F:metal ion binding"/>
    <property type="evidence" value="ECO:0007669"/>
    <property type="project" value="UniProtKB-UniRule"/>
</dbReference>
<evidence type="ECO:0000256" key="10">
    <source>
        <dbReference type="ARBA" id="ARBA00023027"/>
    </source>
</evidence>
<keyword evidence="22" id="KW-1185">Reference proteome</keyword>
<dbReference type="SUPFAM" id="SSF64153">
    <property type="entry name" value="YjeF N-terminal domain-like"/>
    <property type="match status" value="1"/>
</dbReference>
<dbReference type="NCBIfam" id="TIGR00196">
    <property type="entry name" value="yjeF_cterm"/>
    <property type="match status" value="1"/>
</dbReference>
<evidence type="ECO:0000256" key="5">
    <source>
        <dbReference type="ARBA" id="ARBA00022723"/>
    </source>
</evidence>
<dbReference type="Proteomes" id="UP000031627">
    <property type="component" value="Chromosome"/>
</dbReference>
<protein>
    <recommendedName>
        <fullName evidence="17">ADP-dependent (S)-NAD(P)H-hydrate dehydratase</fullName>
        <ecNumber evidence="17">4.2.1.136</ecNumber>
    </recommendedName>
    <alternativeName>
        <fullName evidence="17">ADP-dependent NAD(P)HX dehydratase</fullName>
    </alternativeName>
</protein>
<comment type="subunit">
    <text evidence="17">Homotetramer.</text>
</comment>
<proteinExistence type="inferred from homology"/>
<evidence type="ECO:0000256" key="12">
    <source>
        <dbReference type="ARBA" id="ARBA00023239"/>
    </source>
</evidence>
<dbReference type="InterPro" id="IPR030677">
    <property type="entry name" value="Nnr"/>
</dbReference>
<keyword evidence="13" id="KW-0511">Multifunctional enzyme</keyword>
<dbReference type="InterPro" id="IPR000631">
    <property type="entry name" value="CARKD"/>
</dbReference>
<organism evidence="21 22">
    <name type="scientific">Candidatus Tachikawaea gelatinosa</name>
    <dbReference type="NCBI Taxonomy" id="1410383"/>
    <lineage>
        <taxon>Bacteria</taxon>
        <taxon>Pseudomonadati</taxon>
        <taxon>Pseudomonadota</taxon>
        <taxon>Gammaproteobacteria</taxon>
        <taxon>Enterobacterales</taxon>
        <taxon>Enterobacteriaceae</taxon>
        <taxon>Candidatus Tachikawaea</taxon>
    </lineage>
</organism>
<dbReference type="OrthoDB" id="9806925at2"/>
<feature type="binding site" evidence="17">
    <location>
        <begin position="406"/>
        <end position="410"/>
    </location>
    <ligand>
        <name>AMP</name>
        <dbReference type="ChEBI" id="CHEBI:456215"/>
    </ligand>
</feature>
<dbReference type="PANTHER" id="PTHR12592:SF0">
    <property type="entry name" value="ATP-DEPENDENT (S)-NAD(P)H-HYDRATE DEHYDRATASE"/>
    <property type="match status" value="1"/>
</dbReference>
<evidence type="ECO:0000256" key="11">
    <source>
        <dbReference type="ARBA" id="ARBA00023235"/>
    </source>
</evidence>
<evidence type="ECO:0000256" key="14">
    <source>
        <dbReference type="ARBA" id="ARBA00025153"/>
    </source>
</evidence>
<evidence type="ECO:0000256" key="13">
    <source>
        <dbReference type="ARBA" id="ARBA00023268"/>
    </source>
</evidence>
<comment type="cofactor">
    <cofactor evidence="17">
        <name>Mg(2+)</name>
        <dbReference type="ChEBI" id="CHEBI:18420"/>
    </cofactor>
</comment>
<feature type="binding site" evidence="17">
    <location>
        <position position="435"/>
    </location>
    <ligand>
        <name>(6S)-NADPHX</name>
        <dbReference type="ChEBI" id="CHEBI:64076"/>
    </ligand>
</feature>
<evidence type="ECO:0000256" key="2">
    <source>
        <dbReference type="ARBA" id="ARBA00000909"/>
    </source>
</evidence>
<evidence type="ECO:0000256" key="18">
    <source>
        <dbReference type="PIRNR" id="PIRNR017184"/>
    </source>
</evidence>
<dbReference type="STRING" id="1410383.TGUWTKB_0350"/>
<evidence type="ECO:0000256" key="3">
    <source>
        <dbReference type="ARBA" id="ARBA00006001"/>
    </source>
</evidence>
<dbReference type="Pfam" id="PF01256">
    <property type="entry name" value="Carb_kinase"/>
    <property type="match status" value="1"/>
</dbReference>
<dbReference type="PANTHER" id="PTHR12592">
    <property type="entry name" value="ATP-DEPENDENT (S)-NAD(P)H-HYDRATE DEHYDRATASE FAMILY MEMBER"/>
    <property type="match status" value="1"/>
</dbReference>
<dbReference type="CDD" id="cd01171">
    <property type="entry name" value="YXKO-related"/>
    <property type="match status" value="1"/>
</dbReference>
<dbReference type="PROSITE" id="PS51385">
    <property type="entry name" value="YJEF_N"/>
    <property type="match status" value="1"/>
</dbReference>
<evidence type="ECO:0000256" key="8">
    <source>
        <dbReference type="ARBA" id="ARBA00022857"/>
    </source>
</evidence>
<evidence type="ECO:0000256" key="4">
    <source>
        <dbReference type="ARBA" id="ARBA00009524"/>
    </source>
</evidence>
<dbReference type="GO" id="GO:0046496">
    <property type="term" value="P:nicotinamide nucleotide metabolic process"/>
    <property type="evidence" value="ECO:0007669"/>
    <property type="project" value="UniProtKB-UniRule"/>
</dbReference>
<evidence type="ECO:0000259" key="19">
    <source>
        <dbReference type="PROSITE" id="PS51383"/>
    </source>
</evidence>
<dbReference type="PROSITE" id="PS51383">
    <property type="entry name" value="YJEF_C_3"/>
    <property type="match status" value="1"/>
</dbReference>
<dbReference type="GO" id="GO:0016301">
    <property type="term" value="F:kinase activity"/>
    <property type="evidence" value="ECO:0007669"/>
    <property type="project" value="UniProtKB-KW"/>
</dbReference>
<dbReference type="InterPro" id="IPR004443">
    <property type="entry name" value="YjeF_N_dom"/>
</dbReference>
<accession>A0A090ARB0</accession>
<feature type="domain" description="YjeF N-terminal" evidence="20">
    <location>
        <begin position="16"/>
        <end position="218"/>
    </location>
</feature>
<dbReference type="KEGG" id="sbw:TGUWTKB_0350"/>
<feature type="binding site" evidence="17">
    <location>
        <position position="323"/>
    </location>
    <ligand>
        <name>(6S)-NADPHX</name>
        <dbReference type="ChEBI" id="CHEBI:64076"/>
    </ligand>
</feature>
<dbReference type="SUPFAM" id="SSF53613">
    <property type="entry name" value="Ribokinase-like"/>
    <property type="match status" value="1"/>
</dbReference>
<keyword evidence="5 18" id="KW-0479">Metal-binding</keyword>
<dbReference type="PIRSF" id="PIRSF017184">
    <property type="entry name" value="Nnr"/>
    <property type="match status" value="1"/>
</dbReference>
<evidence type="ECO:0000256" key="17">
    <source>
        <dbReference type="HAMAP-Rule" id="MF_01965"/>
    </source>
</evidence>
<evidence type="ECO:0000256" key="1">
    <source>
        <dbReference type="ARBA" id="ARBA00000013"/>
    </source>
</evidence>
<comment type="similarity">
    <text evidence="4 18">In the C-terminal section; belongs to the NnrD/CARKD family.</text>
</comment>